<organism evidence="10 11">
    <name type="scientific">Marinomonas sargassi</name>
    <dbReference type="NCBI Taxonomy" id="2984494"/>
    <lineage>
        <taxon>Bacteria</taxon>
        <taxon>Pseudomonadati</taxon>
        <taxon>Pseudomonadota</taxon>
        <taxon>Gammaproteobacteria</taxon>
        <taxon>Oceanospirillales</taxon>
        <taxon>Oceanospirillaceae</taxon>
        <taxon>Marinomonas</taxon>
    </lineage>
</organism>
<evidence type="ECO:0000256" key="3">
    <source>
        <dbReference type="ARBA" id="ARBA00012327"/>
    </source>
</evidence>
<dbReference type="NCBIfam" id="TIGR02072">
    <property type="entry name" value="BioC"/>
    <property type="match status" value="1"/>
</dbReference>
<keyword evidence="4 8" id="KW-0489">Methyltransferase</keyword>
<dbReference type="InterPro" id="IPR029063">
    <property type="entry name" value="SAM-dependent_MTases_sf"/>
</dbReference>
<comment type="function">
    <text evidence="8">Converts the free carboxyl group of a malonyl-thioester to its methyl ester by transfer of a methyl group from S-adenosyl-L-methionine (SAM). It allows to synthesize pimeloyl-ACP via the fatty acid synthetic pathway.</text>
</comment>
<comment type="caution">
    <text evidence="10">The sequence shown here is derived from an EMBL/GenBank/DDBJ whole genome shotgun (WGS) entry which is preliminary data.</text>
</comment>
<dbReference type="InterPro" id="IPR013216">
    <property type="entry name" value="Methyltransf_11"/>
</dbReference>
<evidence type="ECO:0000256" key="7">
    <source>
        <dbReference type="ARBA" id="ARBA00022756"/>
    </source>
</evidence>
<sequence>MLINEHPEVLNYKRQLVKHFDRASLSYDTYAEFQRVVLDRLLPMLPSGSYDRVLDLGAGTGQALSDLIQKTQPSFCLALDLSCQMLSVAQSRFPELDEVHYLCADAESLPLANGSLDLAFSSLAIQWSLSPEALFDGLFQVLKPGGYFVFSTLLENSMPEIEGAWSAIGSPNHVHRYVSSNVLSGQLEEANFKVLSLYKSKIAMQFDSPESAINSLKKVGASLIRSDEHNTVSPSKWKAFIKEYERQRSEEGIPLSYQVAFVVVQKPY</sequence>
<evidence type="ECO:0000256" key="1">
    <source>
        <dbReference type="ARBA" id="ARBA00000852"/>
    </source>
</evidence>
<dbReference type="Proteomes" id="UP001209713">
    <property type="component" value="Unassembled WGS sequence"/>
</dbReference>
<keyword evidence="7 8" id="KW-0093">Biotin biosynthesis</keyword>
<name>A0ABT2YND8_9GAMM</name>
<dbReference type="GO" id="GO:0032259">
    <property type="term" value="P:methylation"/>
    <property type="evidence" value="ECO:0007669"/>
    <property type="project" value="UniProtKB-KW"/>
</dbReference>
<dbReference type="PANTHER" id="PTHR43861">
    <property type="entry name" value="TRANS-ACONITATE 2-METHYLTRANSFERASE-RELATED"/>
    <property type="match status" value="1"/>
</dbReference>
<evidence type="ECO:0000313" key="11">
    <source>
        <dbReference type="Proteomes" id="UP001209713"/>
    </source>
</evidence>
<dbReference type="PANTHER" id="PTHR43861:SF1">
    <property type="entry name" value="TRANS-ACONITATE 2-METHYLTRANSFERASE"/>
    <property type="match status" value="1"/>
</dbReference>
<dbReference type="CDD" id="cd02440">
    <property type="entry name" value="AdoMet_MTases"/>
    <property type="match status" value="1"/>
</dbReference>
<evidence type="ECO:0000256" key="4">
    <source>
        <dbReference type="ARBA" id="ARBA00022603"/>
    </source>
</evidence>
<dbReference type="EMBL" id="JAOVZB010000001">
    <property type="protein sequence ID" value="MCV2401403.1"/>
    <property type="molecule type" value="Genomic_DNA"/>
</dbReference>
<proteinExistence type="inferred from homology"/>
<gene>
    <name evidence="8 10" type="primary">bioC</name>
    <name evidence="10" type="ORF">OFY17_00775</name>
</gene>
<dbReference type="SUPFAM" id="SSF53335">
    <property type="entry name" value="S-adenosyl-L-methionine-dependent methyltransferases"/>
    <property type="match status" value="1"/>
</dbReference>
<protein>
    <recommendedName>
        <fullName evidence="3 8">Malonyl-[acyl-carrier protein] O-methyltransferase</fullName>
        <shortName evidence="8">Malonyl-ACP O-methyltransferase</shortName>
        <ecNumber evidence="3 8">2.1.1.197</ecNumber>
    </recommendedName>
    <alternativeName>
        <fullName evidence="8">Biotin synthesis protein BioC</fullName>
    </alternativeName>
</protein>
<dbReference type="InterPro" id="IPR011814">
    <property type="entry name" value="BioC"/>
</dbReference>
<keyword evidence="11" id="KW-1185">Reference proteome</keyword>
<keyword evidence="6 8" id="KW-0949">S-adenosyl-L-methionine</keyword>
<feature type="domain" description="Methyltransferase type 11" evidence="9">
    <location>
        <begin position="54"/>
        <end position="150"/>
    </location>
</feature>
<dbReference type="RefSeq" id="WP_263528781.1">
    <property type="nucleotide sequence ID" value="NZ_JAOVZB010000001.1"/>
</dbReference>
<dbReference type="EC" id="2.1.1.197" evidence="3 8"/>
<dbReference type="HAMAP" id="MF_00835">
    <property type="entry name" value="BioC"/>
    <property type="match status" value="1"/>
</dbReference>
<evidence type="ECO:0000256" key="6">
    <source>
        <dbReference type="ARBA" id="ARBA00022691"/>
    </source>
</evidence>
<dbReference type="Pfam" id="PF08241">
    <property type="entry name" value="Methyltransf_11"/>
    <property type="match status" value="1"/>
</dbReference>
<evidence type="ECO:0000256" key="5">
    <source>
        <dbReference type="ARBA" id="ARBA00022679"/>
    </source>
</evidence>
<dbReference type="Gene3D" id="3.40.50.150">
    <property type="entry name" value="Vaccinia Virus protein VP39"/>
    <property type="match status" value="1"/>
</dbReference>
<evidence type="ECO:0000256" key="8">
    <source>
        <dbReference type="HAMAP-Rule" id="MF_00835"/>
    </source>
</evidence>
<evidence type="ECO:0000256" key="2">
    <source>
        <dbReference type="ARBA" id="ARBA00004746"/>
    </source>
</evidence>
<keyword evidence="5 8" id="KW-0808">Transferase</keyword>
<evidence type="ECO:0000259" key="9">
    <source>
        <dbReference type="Pfam" id="PF08241"/>
    </source>
</evidence>
<evidence type="ECO:0000313" key="10">
    <source>
        <dbReference type="EMBL" id="MCV2401403.1"/>
    </source>
</evidence>
<comment type="catalytic activity">
    <reaction evidence="1 8">
        <text>malonyl-[ACP] + S-adenosyl-L-methionine = malonyl-[ACP] methyl ester + S-adenosyl-L-homocysteine</text>
        <dbReference type="Rhea" id="RHEA:17105"/>
        <dbReference type="Rhea" id="RHEA-COMP:9623"/>
        <dbReference type="Rhea" id="RHEA-COMP:9954"/>
        <dbReference type="ChEBI" id="CHEBI:57856"/>
        <dbReference type="ChEBI" id="CHEBI:59789"/>
        <dbReference type="ChEBI" id="CHEBI:78449"/>
        <dbReference type="ChEBI" id="CHEBI:78845"/>
        <dbReference type="EC" id="2.1.1.197"/>
    </reaction>
</comment>
<dbReference type="GO" id="GO:0102130">
    <property type="term" value="F:malonyl-CoA methyltransferase activity"/>
    <property type="evidence" value="ECO:0007669"/>
    <property type="project" value="UniProtKB-EC"/>
</dbReference>
<reference evidence="10 11" key="1">
    <citation type="submission" date="2022-10" db="EMBL/GenBank/DDBJ databases">
        <title>Marinomonas transparenta sp. nov. and Marinomonas sargassi sp. nov., isolated from marine alga (Sargassum natans (L.) Gaillon).</title>
        <authorList>
            <person name="Wang Y."/>
        </authorList>
    </citation>
    <scope>NUCLEOTIDE SEQUENCE [LARGE SCALE GENOMIC DNA]</scope>
    <source>
        <strain evidence="10 11">C2222</strain>
    </source>
</reference>
<comment type="similarity">
    <text evidence="8">Belongs to the methyltransferase superfamily.</text>
</comment>
<comment type="pathway">
    <text evidence="2 8">Cofactor biosynthesis; biotin biosynthesis.</text>
</comment>
<accession>A0ABT2YND8</accession>